<evidence type="ECO:0000313" key="1">
    <source>
        <dbReference type="EMBL" id="AEG14603.1"/>
    </source>
</evidence>
<sequence>MKVSMEQNTKELLAKLKEIAQMAAPVISGWQISVLQPGLFASREEVENSFFPCNNYPK</sequence>
<reference evidence="2" key="1">
    <citation type="submission" date="2011-05" db="EMBL/GenBank/DDBJ databases">
        <title>Complete sequence of Desulfotomaculum kuznetsovii DSM 6115.</title>
        <authorList>
            <person name="Lucas S."/>
            <person name="Han J."/>
            <person name="Lapidus A."/>
            <person name="Cheng J.-F."/>
            <person name="Goodwin L."/>
            <person name="Pitluck S."/>
            <person name="Peters L."/>
            <person name="Mikhailova N."/>
            <person name="Lu M."/>
            <person name="Saunders E."/>
            <person name="Han C."/>
            <person name="Tapia R."/>
            <person name="Land M."/>
            <person name="Hauser L."/>
            <person name="Kyrpides N."/>
            <person name="Ivanova N."/>
            <person name="Pagani I."/>
            <person name="Nazina T."/>
            <person name="Ivanova A."/>
            <person name="Parshina S."/>
            <person name="Kuever J."/>
            <person name="Muyzer G."/>
            <person name="Plugge C."/>
            <person name="Stams A."/>
            <person name="Woyke T."/>
        </authorList>
    </citation>
    <scope>NUCLEOTIDE SEQUENCE [LARGE SCALE GENOMIC DNA]</scope>
    <source>
        <strain evidence="2">DSM 6115 / VKM B-1805 / 17</strain>
    </source>
</reference>
<organism evidence="1 2">
    <name type="scientific">Desulfofundulus kuznetsovii (strain DSM 6115 / VKM B-1805 / 17)</name>
    <name type="common">Desulfotomaculum kuznetsovii</name>
    <dbReference type="NCBI Taxonomy" id="760568"/>
    <lineage>
        <taxon>Bacteria</taxon>
        <taxon>Bacillati</taxon>
        <taxon>Bacillota</taxon>
        <taxon>Clostridia</taxon>
        <taxon>Eubacteriales</taxon>
        <taxon>Peptococcaceae</taxon>
        <taxon>Desulfofundulus</taxon>
    </lineage>
</organism>
<accession>A0AAU8PXI3</accession>
<dbReference type="KEGG" id="dku:Desku_1010"/>
<protein>
    <submittedName>
        <fullName evidence="1">Uncharacterized protein</fullName>
    </submittedName>
</protein>
<proteinExistence type="predicted"/>
<keyword evidence="2" id="KW-1185">Reference proteome</keyword>
<name>A0AAU8PXI3_DESK7</name>
<gene>
    <name evidence="1" type="ordered locus">Desku_1010</name>
</gene>
<dbReference type="EMBL" id="CP002770">
    <property type="protein sequence ID" value="AEG14603.1"/>
    <property type="molecule type" value="Genomic_DNA"/>
</dbReference>
<dbReference type="AlphaFoldDB" id="A0AAU8PXI3"/>
<dbReference type="Proteomes" id="UP000009229">
    <property type="component" value="Chromosome"/>
</dbReference>
<evidence type="ECO:0000313" key="2">
    <source>
        <dbReference type="Proteomes" id="UP000009229"/>
    </source>
</evidence>